<accession>A0A7W6AAB1</accession>
<dbReference type="AlphaFoldDB" id="A0A7W6AAB1"/>
<dbReference type="CDD" id="cd04301">
    <property type="entry name" value="NAT_SF"/>
    <property type="match status" value="1"/>
</dbReference>
<dbReference type="GO" id="GO:0016747">
    <property type="term" value="F:acyltransferase activity, transferring groups other than amino-acyl groups"/>
    <property type="evidence" value="ECO:0007669"/>
    <property type="project" value="InterPro"/>
</dbReference>
<keyword evidence="2" id="KW-0808">Transferase</keyword>
<dbReference type="EMBL" id="JACIDH010000012">
    <property type="protein sequence ID" value="MBB3880131.1"/>
    <property type="molecule type" value="Genomic_DNA"/>
</dbReference>
<protein>
    <submittedName>
        <fullName evidence="2">GNAT superfamily N-acetyltransferase</fullName>
    </submittedName>
</protein>
<organism evidence="2 3">
    <name type="scientific">Sphingomonas pseudosanguinis</name>
    <dbReference type="NCBI Taxonomy" id="413712"/>
    <lineage>
        <taxon>Bacteria</taxon>
        <taxon>Pseudomonadati</taxon>
        <taxon>Pseudomonadota</taxon>
        <taxon>Alphaproteobacteria</taxon>
        <taxon>Sphingomonadales</taxon>
        <taxon>Sphingomonadaceae</taxon>
        <taxon>Sphingomonas</taxon>
    </lineage>
</organism>
<feature type="domain" description="N-acetyltransferase" evidence="1">
    <location>
        <begin position="9"/>
        <end position="148"/>
    </location>
</feature>
<name>A0A7W6AAB1_9SPHN</name>
<evidence type="ECO:0000313" key="2">
    <source>
        <dbReference type="EMBL" id="MBB3880131.1"/>
    </source>
</evidence>
<dbReference type="Gene3D" id="3.40.630.30">
    <property type="match status" value="1"/>
</dbReference>
<dbReference type="PROSITE" id="PS51186">
    <property type="entry name" value="GNAT"/>
    <property type="match status" value="1"/>
</dbReference>
<dbReference type="RefSeq" id="WP_183952247.1">
    <property type="nucleotide sequence ID" value="NZ_JACIDH010000012.1"/>
</dbReference>
<sequence>MSALSPLSLRIQQGVPDGARSLIWRSFFLEAGRGTTFEQHLPWYCDSDTRSVMVLDAGAVVATAIIRPAPQAGVAMVGYVCVDQSRRGHGLGRMLMEALNASVDDQHFQAALLWTSKPEVYVGRGYATIQRDRFVHVKRGTGAAPSRDSIHVEDWPALGTANGLPAFATSATRYSSDQATAVCAKGPRGVTLLDWNGEAVAVADLLHAAGHEEWSVNLMGADPFAYVLSIHRYRISEVPGAFTMARCQDMAFVPQDVPTIYRI</sequence>
<dbReference type="Pfam" id="PF00583">
    <property type="entry name" value="Acetyltransf_1"/>
    <property type="match status" value="1"/>
</dbReference>
<evidence type="ECO:0000313" key="3">
    <source>
        <dbReference type="Proteomes" id="UP000538670"/>
    </source>
</evidence>
<proteinExistence type="predicted"/>
<gene>
    <name evidence="2" type="ORF">GGR48_002574</name>
</gene>
<comment type="caution">
    <text evidence="2">The sequence shown here is derived from an EMBL/GenBank/DDBJ whole genome shotgun (WGS) entry which is preliminary data.</text>
</comment>
<dbReference type="InterPro" id="IPR016181">
    <property type="entry name" value="Acyl_CoA_acyltransferase"/>
</dbReference>
<dbReference type="SUPFAM" id="SSF55729">
    <property type="entry name" value="Acyl-CoA N-acyltransferases (Nat)"/>
    <property type="match status" value="1"/>
</dbReference>
<keyword evidence="3" id="KW-1185">Reference proteome</keyword>
<dbReference type="InterPro" id="IPR000182">
    <property type="entry name" value="GNAT_dom"/>
</dbReference>
<evidence type="ECO:0000259" key="1">
    <source>
        <dbReference type="PROSITE" id="PS51186"/>
    </source>
</evidence>
<dbReference type="Proteomes" id="UP000538670">
    <property type="component" value="Unassembled WGS sequence"/>
</dbReference>
<reference evidence="2 3" key="1">
    <citation type="submission" date="2020-08" db="EMBL/GenBank/DDBJ databases">
        <title>Genomic Encyclopedia of Type Strains, Phase IV (KMG-IV): sequencing the most valuable type-strain genomes for metagenomic binning, comparative biology and taxonomic classification.</title>
        <authorList>
            <person name="Goeker M."/>
        </authorList>
    </citation>
    <scope>NUCLEOTIDE SEQUENCE [LARGE SCALE GENOMIC DNA]</scope>
    <source>
        <strain evidence="2 3">DSM 19512</strain>
    </source>
</reference>